<dbReference type="Pfam" id="PF00278">
    <property type="entry name" value="Orn_DAP_Arg_deC"/>
    <property type="match status" value="1"/>
</dbReference>
<comment type="similarity">
    <text evidence="2 6">Belongs to the Orn/Lys/Arg decarboxylase class-II family.</text>
</comment>
<feature type="active site" description="Proton donor" evidence="5">
    <location>
        <position position="336"/>
    </location>
</feature>
<organism evidence="9 10">
    <name type="scientific">Aminobacter aminovorans</name>
    <name type="common">Chelatobacter heintzii</name>
    <dbReference type="NCBI Taxonomy" id="83263"/>
    <lineage>
        <taxon>Bacteria</taxon>
        <taxon>Pseudomonadati</taxon>
        <taxon>Pseudomonadota</taxon>
        <taxon>Alphaproteobacteria</taxon>
        <taxon>Hyphomicrobiales</taxon>
        <taxon>Phyllobacteriaceae</taxon>
        <taxon>Aminobacter</taxon>
    </lineage>
</organism>
<dbReference type="InterPro" id="IPR022643">
    <property type="entry name" value="De-COase2_C"/>
</dbReference>
<evidence type="ECO:0000256" key="4">
    <source>
        <dbReference type="ARBA" id="ARBA00023239"/>
    </source>
</evidence>
<keyword evidence="4 9" id="KW-0456">Lyase</keyword>
<dbReference type="Pfam" id="PF02784">
    <property type="entry name" value="Orn_Arg_deC_N"/>
    <property type="match status" value="1"/>
</dbReference>
<sequence>MQRFENAREAALALRPDAPVYCFRPEVLKTDARAFMEMFPGRTAYAVKTNGELIVLKALVEAGVTMFDVASPGEFAAVREVSAEAEMIYMHPVKAQSDIRLALETYGIRVIAVDHEDEINKLNRVVRALDIDPGAITVFVRVQTKGSAAYELSKKFGAGPANAVELCERLNRNGYKVGLCFHVGSQIEDPDTYERALASVDWVRNRISFDLAGLDVGGGFPAEYGHDPNSKKPVMPSIGQIMSRFRADLKEYNFDEMPLVAEPGRVIVARCLSLIVRVLLRKGRRLYINDGIWASLSDSWTGKITLPARFIPDPAIRTRNGDADKIVPFKVCGATCDSVDILSRPFWLPETIDTGDWIEIGHIGAYSLSLRTRFNGFYPDTFVEVTTPFDEGDAPQGFASLETMAAE</sequence>
<keyword evidence="3 5" id="KW-0663">Pyridoxal phosphate</keyword>
<name>A0A380WK18_AMIAI</name>
<protein>
    <submittedName>
        <fullName evidence="9">Lysine/ornithine decarboxylase</fullName>
        <ecNumber evidence="9">4.1.1.17</ecNumber>
    </submittedName>
</protein>
<evidence type="ECO:0000256" key="2">
    <source>
        <dbReference type="ARBA" id="ARBA00008872"/>
    </source>
</evidence>
<evidence type="ECO:0000259" key="7">
    <source>
        <dbReference type="Pfam" id="PF00278"/>
    </source>
</evidence>
<dbReference type="InterPro" id="IPR022644">
    <property type="entry name" value="De-COase2_N"/>
</dbReference>
<proteinExistence type="inferred from homology"/>
<dbReference type="InterPro" id="IPR000183">
    <property type="entry name" value="Orn/DAP/Arg_de-COase"/>
</dbReference>
<dbReference type="SUPFAM" id="SSF50621">
    <property type="entry name" value="Alanine racemase C-terminal domain-like"/>
    <property type="match status" value="1"/>
</dbReference>
<feature type="modified residue" description="N6-(pyridoxal phosphate)lysine" evidence="5">
    <location>
        <position position="48"/>
    </location>
</feature>
<accession>A0A380WK18</accession>
<dbReference type="EMBL" id="UFSM01000001">
    <property type="protein sequence ID" value="SUU89190.1"/>
    <property type="molecule type" value="Genomic_DNA"/>
</dbReference>
<dbReference type="EC" id="4.1.1.17" evidence="9"/>
<evidence type="ECO:0000256" key="6">
    <source>
        <dbReference type="RuleBase" id="RU003737"/>
    </source>
</evidence>
<dbReference type="RefSeq" id="WP_115731404.1">
    <property type="nucleotide sequence ID" value="NZ_BAAAVY010000002.1"/>
</dbReference>
<dbReference type="InterPro" id="IPR029066">
    <property type="entry name" value="PLP-binding_barrel"/>
</dbReference>
<dbReference type="PANTHER" id="PTHR11482">
    <property type="entry name" value="ARGININE/DIAMINOPIMELATE/ORNITHINE DECARBOXYLASE"/>
    <property type="match status" value="1"/>
</dbReference>
<evidence type="ECO:0000256" key="1">
    <source>
        <dbReference type="ARBA" id="ARBA00001933"/>
    </source>
</evidence>
<gene>
    <name evidence="9" type="primary">ldc_2</name>
    <name evidence="9" type="ORF">NCTC10684_02423</name>
</gene>
<dbReference type="InterPro" id="IPR002433">
    <property type="entry name" value="Orn_de-COase"/>
</dbReference>
<dbReference type="SUPFAM" id="SSF51419">
    <property type="entry name" value="PLP-binding barrel"/>
    <property type="match status" value="1"/>
</dbReference>
<feature type="domain" description="Orn/DAP/Arg decarboxylase 2 N-terminal" evidence="8">
    <location>
        <begin position="33"/>
        <end position="269"/>
    </location>
</feature>
<dbReference type="GO" id="GO:0004586">
    <property type="term" value="F:ornithine decarboxylase activity"/>
    <property type="evidence" value="ECO:0007669"/>
    <property type="project" value="UniProtKB-EC"/>
</dbReference>
<reference evidence="9 10" key="1">
    <citation type="submission" date="2018-06" db="EMBL/GenBank/DDBJ databases">
        <authorList>
            <consortium name="Pathogen Informatics"/>
            <person name="Doyle S."/>
        </authorList>
    </citation>
    <scope>NUCLEOTIDE SEQUENCE [LARGE SCALE GENOMIC DNA]</scope>
    <source>
        <strain evidence="9 10">NCTC10684</strain>
    </source>
</reference>
<dbReference type="Gene3D" id="3.20.20.10">
    <property type="entry name" value="Alanine racemase"/>
    <property type="match status" value="1"/>
</dbReference>
<dbReference type="AlphaFoldDB" id="A0A380WK18"/>
<dbReference type="InterPro" id="IPR009006">
    <property type="entry name" value="Ala_racemase/Decarboxylase_C"/>
</dbReference>
<dbReference type="GO" id="GO:0005737">
    <property type="term" value="C:cytoplasm"/>
    <property type="evidence" value="ECO:0007669"/>
    <property type="project" value="TreeGrafter"/>
</dbReference>
<evidence type="ECO:0000256" key="3">
    <source>
        <dbReference type="ARBA" id="ARBA00022898"/>
    </source>
</evidence>
<evidence type="ECO:0000313" key="10">
    <source>
        <dbReference type="Proteomes" id="UP000254701"/>
    </source>
</evidence>
<dbReference type="Gene3D" id="2.40.37.10">
    <property type="entry name" value="Lyase, Ornithine Decarboxylase, Chain A, domain 1"/>
    <property type="match status" value="1"/>
</dbReference>
<dbReference type="GO" id="GO:0033387">
    <property type="term" value="P:putrescine biosynthetic process from arginine, via ornithine"/>
    <property type="evidence" value="ECO:0007669"/>
    <property type="project" value="TreeGrafter"/>
</dbReference>
<dbReference type="OrthoDB" id="9802147at2"/>
<dbReference type="Proteomes" id="UP000254701">
    <property type="component" value="Unassembled WGS sequence"/>
</dbReference>
<dbReference type="PRINTS" id="PR01179">
    <property type="entry name" value="ODADCRBXLASE"/>
</dbReference>
<evidence type="ECO:0000313" key="9">
    <source>
        <dbReference type="EMBL" id="SUU89190.1"/>
    </source>
</evidence>
<comment type="cofactor">
    <cofactor evidence="1 5">
        <name>pyridoxal 5'-phosphate</name>
        <dbReference type="ChEBI" id="CHEBI:597326"/>
    </cofactor>
</comment>
<dbReference type="PANTHER" id="PTHR11482:SF6">
    <property type="entry name" value="ORNITHINE DECARBOXYLASE 1-RELATED"/>
    <property type="match status" value="1"/>
</dbReference>
<dbReference type="PRINTS" id="PR01182">
    <property type="entry name" value="ORNDCRBXLASE"/>
</dbReference>
<feature type="domain" description="Orn/DAP/Arg decarboxylase 2 C-terminal" evidence="7">
    <location>
        <begin position="270"/>
        <end position="362"/>
    </location>
</feature>
<evidence type="ECO:0000259" key="8">
    <source>
        <dbReference type="Pfam" id="PF02784"/>
    </source>
</evidence>
<evidence type="ECO:0000256" key="5">
    <source>
        <dbReference type="PIRSR" id="PIRSR600183-50"/>
    </source>
</evidence>